<dbReference type="AlphaFoldDB" id="A0A0C1EF62"/>
<dbReference type="EMBL" id="JSAM01000010">
    <property type="protein sequence ID" value="KIA78658.1"/>
    <property type="molecule type" value="Genomic_DNA"/>
</dbReference>
<name>A0A0C1EF62_9BACT</name>
<organism evidence="1 2">
    <name type="scientific">Parachlamydia acanthamoebae</name>
    <dbReference type="NCBI Taxonomy" id="83552"/>
    <lineage>
        <taxon>Bacteria</taxon>
        <taxon>Pseudomonadati</taxon>
        <taxon>Chlamydiota</taxon>
        <taxon>Chlamydiia</taxon>
        <taxon>Parachlamydiales</taxon>
        <taxon>Parachlamydiaceae</taxon>
        <taxon>Parachlamydia</taxon>
    </lineage>
</organism>
<evidence type="ECO:0000313" key="1">
    <source>
        <dbReference type="EMBL" id="KIA78658.1"/>
    </source>
</evidence>
<proteinExistence type="predicted"/>
<dbReference type="PATRIC" id="fig|83552.4.peg.89"/>
<reference evidence="1 2" key="1">
    <citation type="journal article" date="2014" name="Mol. Biol. Evol.">
        <title>Massive expansion of Ubiquitination-related gene families within the Chlamydiae.</title>
        <authorList>
            <person name="Domman D."/>
            <person name="Collingro A."/>
            <person name="Lagkouvardos I."/>
            <person name="Gehre L."/>
            <person name="Weinmaier T."/>
            <person name="Rattei T."/>
            <person name="Subtil A."/>
            <person name="Horn M."/>
        </authorList>
    </citation>
    <scope>NUCLEOTIDE SEQUENCE [LARGE SCALE GENOMIC DNA]</scope>
    <source>
        <strain evidence="1 2">OEW1</strain>
    </source>
</reference>
<dbReference type="Proteomes" id="UP000031307">
    <property type="component" value="Unassembled WGS sequence"/>
</dbReference>
<evidence type="ECO:0000313" key="2">
    <source>
        <dbReference type="Proteomes" id="UP000031307"/>
    </source>
</evidence>
<gene>
    <name evidence="1" type="ORF">DB43_DP00150</name>
</gene>
<comment type="caution">
    <text evidence="1">The sequence shown here is derived from an EMBL/GenBank/DDBJ whole genome shotgun (WGS) entry which is preliminary data.</text>
</comment>
<accession>A0A0C1EF62</accession>
<protein>
    <submittedName>
        <fullName evidence="1">Uncharacterized protein</fullName>
    </submittedName>
</protein>
<sequence>MTSSKTRVLSCGLRPKPYTKQASPTKKTLNNILTSSHNMHISQTNVVIPDFILLNLDLNGTVTFADTTKNVNEIIYEVAGAIFSCWNGSARMSYKDYIQKVRFPGNKYQKDIKEKQEEEIGKFLLYLEEKASTSAERAKLYHEASVLYRKLAEKYLHPATERAVFTPFDSVFKLIQTIEKRCLYTCIIRTFGNDGPLIAAAFKEKGITLDRTAIFSSAGMQLSDQTTVLNGEKLLESILETNTLGKDHVQEWFNNDRKAESGKRIYCVSDSHFKGRTIISIIFDDNLKKIKNDLPADPQEQNIAFPIDVYGRPVSWNAKGIIGIRVNPIKAALDENYFVKKVNKALSKRGFTTI</sequence>